<keyword evidence="3" id="KW-1185">Reference proteome</keyword>
<reference evidence="2 3" key="1">
    <citation type="submission" date="2014-09" db="EMBL/GenBank/DDBJ databases">
        <authorList>
            <person name="Lapin J.S."/>
            <person name="Pope W.H."/>
            <person name="Hua J."/>
            <person name="Ford M.E."/>
            <person name="Conway J.F."/>
            <person name="Hatfull G.F."/>
            <person name="Hendrix R.W."/>
        </authorList>
    </citation>
    <scope>NUCLEOTIDE SEQUENCE [LARGE SCALE GENOMIC DNA]</scope>
</reference>
<keyword evidence="1" id="KW-0472">Membrane</keyword>
<evidence type="ECO:0000313" key="2">
    <source>
        <dbReference type="EMBL" id="AIT13965.1"/>
    </source>
</evidence>
<evidence type="ECO:0000256" key="1">
    <source>
        <dbReference type="SAM" id="Phobius"/>
    </source>
</evidence>
<name>A0A097EX21_9CAUD</name>
<feature type="transmembrane region" description="Helical" evidence="1">
    <location>
        <begin position="340"/>
        <end position="359"/>
    </location>
</feature>
<dbReference type="OrthoDB" id="7124at10239"/>
<protein>
    <submittedName>
        <fullName evidence="2">Uncharacterized protein</fullName>
    </submittedName>
</protein>
<keyword evidence="1" id="KW-0812">Transmembrane</keyword>
<accession>A0A097EX21</accession>
<keyword evidence="1" id="KW-1133">Transmembrane helix</keyword>
<gene>
    <name evidence="2" type="primary">68</name>
    <name evidence="2" type="ORF">PBI_121Q_68</name>
</gene>
<organism evidence="2 3">
    <name type="scientific">Escherichia phage 121Q</name>
    <dbReference type="NCBI Taxonomy" id="1555202"/>
    <lineage>
        <taxon>Viruses</taxon>
        <taxon>Duplodnaviria</taxon>
        <taxon>Heunggongvirae</taxon>
        <taxon>Uroviricota</taxon>
        <taxon>Caudoviricetes</taxon>
        <taxon>Asteriusvirus</taxon>
        <taxon>Asteriusvirus av121Q</taxon>
    </lineage>
</organism>
<dbReference type="RefSeq" id="YP_009101662.1">
    <property type="nucleotide sequence ID" value="NC_025447.1"/>
</dbReference>
<sequence>MNFIILLIPALIVVFVMKYMYDKHISTKELLIHIGCCLVGAALVLGISYAINYSQLYDVEILNGQVTSKYSHKEYCTQSSSCKHYTWHEKCHTRYDSKGKSHRECESYKVFDYSYEVDWYVKSTVGEFEIERVNRQGTMTPPRWQQVMIGDYAAAESSYINYLFADKNSLFSPEELHNMYDEKYLSTIPEYPSVVDYYKTHHVINTTNYNVDGYDEYLRNELKTMGARKQVNIQVLVYDYKDVDFVDATLASWRGGKKNDVIMFFGIDNDGNVVKFNSTSFAQGMKNEDLHAKMRIDALNEKLTLDLLVKEVHNIDAQFERLSNKEFEYLSVKMEPRKDVLIGASIVLLILSIFIGLYMRDNDL</sequence>
<dbReference type="Proteomes" id="UP000029889">
    <property type="component" value="Segment"/>
</dbReference>
<dbReference type="GeneID" id="22111108"/>
<dbReference type="KEGG" id="vg:22111108"/>
<feature type="transmembrane region" description="Helical" evidence="1">
    <location>
        <begin position="30"/>
        <end position="51"/>
    </location>
</feature>
<evidence type="ECO:0000313" key="3">
    <source>
        <dbReference type="Proteomes" id="UP000029889"/>
    </source>
</evidence>
<proteinExistence type="predicted"/>
<dbReference type="EMBL" id="KM507819">
    <property type="protein sequence ID" value="AIT13965.1"/>
    <property type="molecule type" value="Genomic_DNA"/>
</dbReference>